<dbReference type="Proteomes" id="UP001374893">
    <property type="component" value="Chromosome"/>
</dbReference>
<dbReference type="Gene3D" id="3.30.2080.10">
    <property type="entry name" value="GH92 mannosidase domain"/>
    <property type="match status" value="1"/>
</dbReference>
<dbReference type="InterPro" id="IPR008928">
    <property type="entry name" value="6-hairpin_glycosidase_sf"/>
</dbReference>
<dbReference type="SUPFAM" id="SSF48208">
    <property type="entry name" value="Six-hairpin glycosidases"/>
    <property type="match status" value="1"/>
</dbReference>
<accession>A0ABM7RAS6</accession>
<evidence type="ECO:0000313" key="4">
    <source>
        <dbReference type="Proteomes" id="UP001374893"/>
    </source>
</evidence>
<protein>
    <submittedName>
        <fullName evidence="3">Alpha-1,2-mannosidase</fullName>
    </submittedName>
</protein>
<gene>
    <name evidence="3" type="ORF">HAHE_11520</name>
</gene>
<dbReference type="Gene3D" id="1.20.1050.60">
    <property type="entry name" value="alpha-1,2-mannosidase"/>
    <property type="match status" value="1"/>
</dbReference>
<proteinExistence type="predicted"/>
<evidence type="ECO:0000259" key="1">
    <source>
        <dbReference type="Pfam" id="PF07971"/>
    </source>
</evidence>
<dbReference type="Gene3D" id="2.70.98.10">
    <property type="match status" value="1"/>
</dbReference>
<sequence length="737" mass="81995">MCKLQSLARELLFHAETLSRMIERPTEFPTHARVDPFLGTAASDLPKPVGIAATWWRPKPPVGNTHPGASLPFGMVSACAYSGAYVTGYGRYGLSLDGGPPPVEFAKHEALGIAHFQQSGTGRIRSYYNYFLTTPLGPGGLEERTVRRPLLDEQAWPGYYGGRFSETEIEFEVVARPRGVVHRYRFPEGTDAHVAVDASAGGLLIDGMESYPQGGELHLEPDGSVAGFVVMEGIPVHFRCSAGDAEAYLWEDDEPTEASDYELTLDKQKLRPTFGFGFRGKGRIIELYFGFSLREPEAARVAADLGESLESSASEAASAWEAQLAMIEVEGGDEASREVFTTALYHSLLKPADFRDENPFTRKSGPFFLDLSTLWDLYKTQLPLMMSLWPERGAAFVEFLCEVAEREGVFPVSYLMDNVPDRFTKQASGLCHAILEDARLRGVEADWDRALSLLWRTSQSGKGRKSRFGEYGRSGVVDPLSHTLDISYAHFCMARMARSVGHQVIHDRATELSAHWRNAFDEKTGLLREDSTYYEGENWNYSFRFMHDMRSRIDLAGGDRAFVGLLDKFFGFSEPSHGERIFRFEGLNNEPDMEAPYAYIYAGRPDRTAHVVRRVLDCQFTTGPGGLPGNDDSGGLSSWLVWSATGLFPVCGQPVMLIGSPWFGRARYRLPGGDFTVIAEQNGPERFQIQRAWLNGEEIQRSWLKIDEFLGGGELRLEMGEKASGFGSEIRPPSFAG</sequence>
<dbReference type="InterPro" id="IPR041371">
    <property type="entry name" value="GH92_N"/>
</dbReference>
<dbReference type="EMBL" id="AP024702">
    <property type="protein sequence ID" value="BCX47244.1"/>
    <property type="molecule type" value="Genomic_DNA"/>
</dbReference>
<dbReference type="InterPro" id="IPR014718">
    <property type="entry name" value="GH-type_carb-bd"/>
</dbReference>
<dbReference type="Pfam" id="PF17678">
    <property type="entry name" value="Glyco_hydro_92N"/>
    <property type="match status" value="1"/>
</dbReference>
<evidence type="ECO:0000259" key="2">
    <source>
        <dbReference type="Pfam" id="PF17678"/>
    </source>
</evidence>
<feature type="domain" description="Glycosyl hydrolase family 92" evidence="1">
    <location>
        <begin position="303"/>
        <end position="721"/>
    </location>
</feature>
<dbReference type="InterPro" id="IPR050883">
    <property type="entry name" value="PNGase"/>
</dbReference>
<feature type="domain" description="Glycosyl hydrolase family 92 N-terminal" evidence="2">
    <location>
        <begin position="34"/>
        <end position="233"/>
    </location>
</feature>
<dbReference type="PANTHER" id="PTHR12143:SF43">
    <property type="entry name" value="PUTATIVE-RELATED"/>
    <property type="match status" value="1"/>
</dbReference>
<organism evidence="3 4">
    <name type="scientific">Haloferula helveola</name>
    <dbReference type="NCBI Taxonomy" id="490095"/>
    <lineage>
        <taxon>Bacteria</taxon>
        <taxon>Pseudomonadati</taxon>
        <taxon>Verrucomicrobiota</taxon>
        <taxon>Verrucomicrobiia</taxon>
        <taxon>Verrucomicrobiales</taxon>
        <taxon>Verrucomicrobiaceae</taxon>
        <taxon>Haloferula</taxon>
    </lineage>
</organism>
<name>A0ABM7RAS6_9BACT</name>
<reference evidence="3 4" key="1">
    <citation type="submission" date="2021-06" db="EMBL/GenBank/DDBJ databases">
        <title>Complete genome of Haloferula helveola possessing various polysaccharide degrading enzymes.</title>
        <authorList>
            <person name="Takami H."/>
            <person name="Huang C."/>
            <person name="Hamasaki K."/>
        </authorList>
    </citation>
    <scope>NUCLEOTIDE SEQUENCE [LARGE SCALE GENOMIC DNA]</scope>
    <source>
        <strain evidence="3 4">CN-1</strain>
    </source>
</reference>
<dbReference type="Pfam" id="PF07971">
    <property type="entry name" value="Glyco_hydro_92"/>
    <property type="match status" value="1"/>
</dbReference>
<dbReference type="InterPro" id="IPR012939">
    <property type="entry name" value="Glyco_hydro_92"/>
</dbReference>
<dbReference type="Gene3D" id="1.20.1610.10">
    <property type="entry name" value="alpha-1,2-mannosidases domains"/>
    <property type="match status" value="1"/>
</dbReference>
<evidence type="ECO:0000313" key="3">
    <source>
        <dbReference type="EMBL" id="BCX47244.1"/>
    </source>
</evidence>
<keyword evidence="4" id="KW-1185">Reference proteome</keyword>
<dbReference type="PANTHER" id="PTHR12143">
    <property type="entry name" value="PEPTIDE N-GLYCANASE PNGASE -RELATED"/>
    <property type="match status" value="1"/>
</dbReference>